<evidence type="ECO:0000256" key="1">
    <source>
        <dbReference type="ARBA" id="ARBA00022801"/>
    </source>
</evidence>
<dbReference type="InterPro" id="IPR050593">
    <property type="entry name" value="LovG"/>
</dbReference>
<dbReference type="PANTHER" id="PTHR48070">
    <property type="entry name" value="ESTERASE OVCA2"/>
    <property type="match status" value="1"/>
</dbReference>
<dbReference type="PANTHER" id="PTHR48070:SF6">
    <property type="entry name" value="ESTERASE OVCA2"/>
    <property type="match status" value="1"/>
</dbReference>
<dbReference type="GO" id="GO:0005634">
    <property type="term" value="C:nucleus"/>
    <property type="evidence" value="ECO:0007669"/>
    <property type="project" value="TreeGrafter"/>
</dbReference>
<feature type="compositionally biased region" description="Acidic residues" evidence="2">
    <location>
        <begin position="391"/>
        <end position="418"/>
    </location>
</feature>
<evidence type="ECO:0000256" key="2">
    <source>
        <dbReference type="SAM" id="MobiDB-lite"/>
    </source>
</evidence>
<dbReference type="Proteomes" id="UP000054007">
    <property type="component" value="Unassembled WGS sequence"/>
</dbReference>
<accession>A0A0D7B4Z7</accession>
<keyword evidence="5" id="KW-1185">Reference proteome</keyword>
<feature type="domain" description="Serine hydrolase" evidence="3">
    <location>
        <begin position="4"/>
        <end position="256"/>
    </location>
</feature>
<evidence type="ECO:0000313" key="4">
    <source>
        <dbReference type="EMBL" id="KIY65270.1"/>
    </source>
</evidence>
<evidence type="ECO:0000259" key="3">
    <source>
        <dbReference type="Pfam" id="PF03959"/>
    </source>
</evidence>
<dbReference type="OrthoDB" id="2094269at2759"/>
<dbReference type="GO" id="GO:0016787">
    <property type="term" value="F:hydrolase activity"/>
    <property type="evidence" value="ECO:0007669"/>
    <property type="project" value="UniProtKB-KW"/>
</dbReference>
<reference evidence="4 5" key="1">
    <citation type="journal article" date="2015" name="Fungal Genet. Biol.">
        <title>Evolution of novel wood decay mechanisms in Agaricales revealed by the genome sequences of Fistulina hepatica and Cylindrobasidium torrendii.</title>
        <authorList>
            <person name="Floudas D."/>
            <person name="Held B.W."/>
            <person name="Riley R."/>
            <person name="Nagy L.G."/>
            <person name="Koehler G."/>
            <person name="Ransdell A.S."/>
            <person name="Younus H."/>
            <person name="Chow J."/>
            <person name="Chiniquy J."/>
            <person name="Lipzen A."/>
            <person name="Tritt A."/>
            <person name="Sun H."/>
            <person name="Haridas S."/>
            <person name="LaButti K."/>
            <person name="Ohm R.A."/>
            <person name="Kues U."/>
            <person name="Blanchette R.A."/>
            <person name="Grigoriev I.V."/>
            <person name="Minto R.E."/>
            <person name="Hibbett D.S."/>
        </authorList>
    </citation>
    <scope>NUCLEOTIDE SEQUENCE [LARGE SCALE GENOMIC DNA]</scope>
    <source>
        <strain evidence="4 5">FP15055 ss-10</strain>
    </source>
</reference>
<protein>
    <recommendedName>
        <fullName evidence="3">Serine hydrolase domain-containing protein</fullName>
    </recommendedName>
</protein>
<dbReference type="GO" id="GO:0005737">
    <property type="term" value="C:cytoplasm"/>
    <property type="evidence" value="ECO:0007669"/>
    <property type="project" value="TreeGrafter"/>
</dbReference>
<sequence>MALTRKILVLHGYGQNAFTMSRSMSPILESSPPELEFLFLDAPHALAPLEQPSCPTTLPSASPVEDLTPRAWVTSDADLETVANDEDESRVKESTLDVLKRALMEEEYEGVMGIGQGAAVAELVAAMTECPDLYPEFNVHGRAVHPPLKYLVCVSGYLLRGTSRPVAINRNPFLKSTNPFTAAPPSPPATANAFGAATRKKATVQPPAVVLQTPVLHVLGYKDPVVPNEKTLFLLAHHRNRRVEQHIGGHFVPTRPPWPAFFSAFFEDPFGVDVASPTSASLRLLPQLASHPQHAFLESLVGGSGGTGALVLAPYRLGEPLPAIDEGYDSEDDDVEEEGFDADLEEHSPFSDAHFVFNKKRQQALKLDTTPRPPFARAPAALVYADKLSAEPEEEERSVFSDSDDEELEIEQLDESEGEEARSESGHSSSLELTHRDTSPSRYSISSMRSTLSDASWDGPFTPTDSVEVFDFGARGKNVKGLVVNTKGNANMGVGVRAKRWSVDSGYESEEGVQVQPLIR</sequence>
<feature type="region of interest" description="Disordered" evidence="2">
    <location>
        <begin position="388"/>
        <end position="445"/>
    </location>
</feature>
<organism evidence="4 5">
    <name type="scientific">Cylindrobasidium torrendii FP15055 ss-10</name>
    <dbReference type="NCBI Taxonomy" id="1314674"/>
    <lineage>
        <taxon>Eukaryota</taxon>
        <taxon>Fungi</taxon>
        <taxon>Dikarya</taxon>
        <taxon>Basidiomycota</taxon>
        <taxon>Agaricomycotina</taxon>
        <taxon>Agaricomycetes</taxon>
        <taxon>Agaricomycetidae</taxon>
        <taxon>Agaricales</taxon>
        <taxon>Marasmiineae</taxon>
        <taxon>Physalacriaceae</taxon>
        <taxon>Cylindrobasidium</taxon>
    </lineage>
</organism>
<dbReference type="InterPro" id="IPR005645">
    <property type="entry name" value="FSH-like_dom"/>
</dbReference>
<gene>
    <name evidence="4" type="ORF">CYLTODRAFT_456472</name>
</gene>
<keyword evidence="1" id="KW-0378">Hydrolase</keyword>
<dbReference type="SUPFAM" id="SSF53474">
    <property type="entry name" value="alpha/beta-Hydrolases"/>
    <property type="match status" value="1"/>
</dbReference>
<dbReference type="STRING" id="1314674.A0A0D7B4Z7"/>
<dbReference type="AlphaFoldDB" id="A0A0D7B4Z7"/>
<proteinExistence type="predicted"/>
<name>A0A0D7B4Z7_9AGAR</name>
<dbReference type="InterPro" id="IPR029058">
    <property type="entry name" value="AB_hydrolase_fold"/>
</dbReference>
<evidence type="ECO:0000313" key="5">
    <source>
        <dbReference type="Proteomes" id="UP000054007"/>
    </source>
</evidence>
<dbReference type="EMBL" id="KN880597">
    <property type="protein sequence ID" value="KIY65270.1"/>
    <property type="molecule type" value="Genomic_DNA"/>
</dbReference>
<dbReference type="Pfam" id="PF03959">
    <property type="entry name" value="FSH1"/>
    <property type="match status" value="1"/>
</dbReference>
<dbReference type="Gene3D" id="3.40.50.1820">
    <property type="entry name" value="alpha/beta hydrolase"/>
    <property type="match status" value="1"/>
</dbReference>